<organism evidence="2 3">
    <name type="scientific">Clitoria ternatea</name>
    <name type="common">Butterfly pea</name>
    <dbReference type="NCBI Taxonomy" id="43366"/>
    <lineage>
        <taxon>Eukaryota</taxon>
        <taxon>Viridiplantae</taxon>
        <taxon>Streptophyta</taxon>
        <taxon>Embryophyta</taxon>
        <taxon>Tracheophyta</taxon>
        <taxon>Spermatophyta</taxon>
        <taxon>Magnoliopsida</taxon>
        <taxon>eudicotyledons</taxon>
        <taxon>Gunneridae</taxon>
        <taxon>Pentapetalae</taxon>
        <taxon>rosids</taxon>
        <taxon>fabids</taxon>
        <taxon>Fabales</taxon>
        <taxon>Fabaceae</taxon>
        <taxon>Papilionoideae</taxon>
        <taxon>50 kb inversion clade</taxon>
        <taxon>NPAAA clade</taxon>
        <taxon>indigoferoid/millettioid clade</taxon>
        <taxon>Phaseoleae</taxon>
        <taxon>Clitoria</taxon>
    </lineage>
</organism>
<sequence length="314" mass="34964">MPSASRRKAKQAKKTKALTTHNNCHSSPAVQLQGLAVSAFHSQKMEGSLNGTLQDAQKVESLREDKEVVVEVSADAADTFIRDEKATQSEEKKRQIESGKDKEEDCFSDAQVKNTQDSDTVDLELKETELATSEDNNEFSSENDGLRESNEVVVETVIKDMTVSEEKNVLSSVVTDELLRREGEEPNEKYGTSLPLTYLASEETVDVETSIPKLGESEKVIQTIIEKSLEPYVYEKTEELSHVQEESSYESAKDESFQSSPNVNHAESPSATVQHKIEVPRTTENPTIVPVTQRQHSSWKSCCGLFEIMTSGDR</sequence>
<dbReference type="Proteomes" id="UP001359559">
    <property type="component" value="Unassembled WGS sequence"/>
</dbReference>
<evidence type="ECO:0000313" key="2">
    <source>
        <dbReference type="EMBL" id="KAK7300137.1"/>
    </source>
</evidence>
<comment type="caution">
    <text evidence="2">The sequence shown here is derived from an EMBL/GenBank/DDBJ whole genome shotgun (WGS) entry which is preliminary data.</text>
</comment>
<dbReference type="AlphaFoldDB" id="A0AAN9PK31"/>
<dbReference type="EMBL" id="JAYKXN010000003">
    <property type="protein sequence ID" value="KAK7300137.1"/>
    <property type="molecule type" value="Genomic_DNA"/>
</dbReference>
<proteinExistence type="predicted"/>
<feature type="compositionally biased region" description="Polar residues" evidence="1">
    <location>
        <begin position="282"/>
        <end position="293"/>
    </location>
</feature>
<feature type="compositionally biased region" description="Basic and acidic residues" evidence="1">
    <location>
        <begin position="80"/>
        <end position="105"/>
    </location>
</feature>
<feature type="compositionally biased region" description="Basic and acidic residues" evidence="1">
    <location>
        <begin position="239"/>
        <end position="256"/>
    </location>
</feature>
<dbReference type="PANTHER" id="PTHR37187:SF7">
    <property type="entry name" value="EXPRESSED PROTEIN"/>
    <property type="match status" value="1"/>
</dbReference>
<accession>A0AAN9PK31</accession>
<feature type="region of interest" description="Disordered" evidence="1">
    <location>
        <begin position="239"/>
        <end position="293"/>
    </location>
</feature>
<feature type="compositionally biased region" description="Basic residues" evidence="1">
    <location>
        <begin position="1"/>
        <end position="16"/>
    </location>
</feature>
<reference evidence="2 3" key="1">
    <citation type="submission" date="2024-01" db="EMBL/GenBank/DDBJ databases">
        <title>The genomes of 5 underutilized Papilionoideae crops provide insights into root nodulation and disease resistance.</title>
        <authorList>
            <person name="Yuan L."/>
        </authorList>
    </citation>
    <scope>NUCLEOTIDE SEQUENCE [LARGE SCALE GENOMIC DNA]</scope>
    <source>
        <strain evidence="2">LY-2023</strain>
        <tissue evidence="2">Leaf</tissue>
    </source>
</reference>
<name>A0AAN9PK31_CLITE</name>
<protein>
    <submittedName>
        <fullName evidence="2">Uncharacterized protein</fullName>
    </submittedName>
</protein>
<feature type="compositionally biased region" description="Polar residues" evidence="1">
    <location>
        <begin position="257"/>
        <end position="273"/>
    </location>
</feature>
<evidence type="ECO:0000256" key="1">
    <source>
        <dbReference type="SAM" id="MobiDB-lite"/>
    </source>
</evidence>
<keyword evidence="3" id="KW-1185">Reference proteome</keyword>
<gene>
    <name evidence="2" type="ORF">RJT34_10972</name>
</gene>
<feature type="region of interest" description="Disordered" evidence="1">
    <location>
        <begin position="1"/>
        <end position="25"/>
    </location>
</feature>
<evidence type="ECO:0000313" key="3">
    <source>
        <dbReference type="Proteomes" id="UP001359559"/>
    </source>
</evidence>
<feature type="compositionally biased region" description="Polar residues" evidence="1">
    <location>
        <begin position="130"/>
        <end position="143"/>
    </location>
</feature>
<dbReference type="PANTHER" id="PTHR37187">
    <property type="entry name" value="EXPRESSED PROTEIN"/>
    <property type="match status" value="1"/>
</dbReference>
<feature type="region of interest" description="Disordered" evidence="1">
    <location>
        <begin position="77"/>
        <end position="148"/>
    </location>
</feature>